<feature type="compositionally biased region" description="Basic and acidic residues" evidence="1">
    <location>
        <begin position="789"/>
        <end position="822"/>
    </location>
</feature>
<feature type="compositionally biased region" description="Polar residues" evidence="1">
    <location>
        <begin position="36"/>
        <end position="56"/>
    </location>
</feature>
<comment type="caution">
    <text evidence="2">The sequence shown here is derived from an EMBL/GenBank/DDBJ whole genome shotgun (WGS) entry which is preliminary data.</text>
</comment>
<feature type="compositionally biased region" description="Polar residues" evidence="1">
    <location>
        <begin position="84"/>
        <end position="114"/>
    </location>
</feature>
<reference evidence="2" key="2">
    <citation type="submission" date="2023-06" db="EMBL/GenBank/DDBJ databases">
        <authorList>
            <consortium name="Lawrence Berkeley National Laboratory"/>
            <person name="Haridas S."/>
            <person name="Hensen N."/>
            <person name="Bonometti L."/>
            <person name="Westerberg I."/>
            <person name="Brannstrom I.O."/>
            <person name="Guillou S."/>
            <person name="Cros-Aarteil S."/>
            <person name="Calhoun S."/>
            <person name="Kuo A."/>
            <person name="Mondo S."/>
            <person name="Pangilinan J."/>
            <person name="Riley R."/>
            <person name="Labutti K."/>
            <person name="Andreopoulos B."/>
            <person name="Lipzen A."/>
            <person name="Chen C."/>
            <person name="Yanf M."/>
            <person name="Daum C."/>
            <person name="Ng V."/>
            <person name="Clum A."/>
            <person name="Steindorff A."/>
            <person name="Ohm R."/>
            <person name="Martin F."/>
            <person name="Silar P."/>
            <person name="Natvig D."/>
            <person name="Lalanne C."/>
            <person name="Gautier V."/>
            <person name="Ament-Velasquez S.L."/>
            <person name="Kruys A."/>
            <person name="Hutchinson M.I."/>
            <person name="Powell A.J."/>
            <person name="Barry K."/>
            <person name="Miller A.N."/>
            <person name="Grigoriev I.V."/>
            <person name="Debuchy R."/>
            <person name="Gladieux P."/>
            <person name="Thoren M.H."/>
            <person name="Johannesson H."/>
        </authorList>
    </citation>
    <scope>NUCLEOTIDE SEQUENCE</scope>
    <source>
        <strain evidence="2">CBS 118394</strain>
    </source>
</reference>
<protein>
    <submittedName>
        <fullName evidence="2">Uncharacterized protein</fullName>
    </submittedName>
</protein>
<sequence>MSSLGKGVGLWERFQVKVGKGDKLPLVKTRSESSENRSFTGISGTSADSGYASQDGPSEGDSIPLSKGKGVDEPLSRDDESVQQDKPTTETLPTQAASGSRPGSQNILPQQAGSASDPKERRRTTGPSTSADETARASEPRRPIDIIMLRAIREIVRAFKRDFGGQLARYLTSCRRTPAKDPATHAVAIFPGSVAWSESLKNTIDATITIQCHPWAKAHVQSFLKEHQKAINLSIGFLRAQQSQPLRVLQIETGDGTFKECTLGGLVSLTRFWSGSEDLFGLTTGHGLENLSAQSRPDASDDPVEKVPIFGHIDPYQLCGYLYHTSADVLRRDTSIRFDGGNLDWAVLELNGSQPLFSSFEEEPRQAIHVSNFAEEDIDDYRQVVLLNDRLGYPVARLSPSTAFVCVPPSLEFIEVTPFSFNHEETITPYGPRGLSCGDSGSWAISVEREGALLVYGQLIGTNCYGEALLMPMDKIISSLDNVEREPGFRGLRSTNLHLPMKALTLERMSPSRREVAIQGLSMRDQCLVWEITKLRWEAARAEWISETDSWAASIDYPHTPQWPYYDTEQAMLASESTEWKHEMQRWKASPFSTKLISSEWFLKWQSRLEFWEGDKFHRRRLHDNQTADLFIQKPSLAPRTLAQRAMSSTRTVGSTVGPTVGSMASSNSSRATGSYQSFWSHGASVASLASSAGLSVDAFHHVKVALPKPEDNSPEPSTSHDPDQSSPGVSLNEQGSVNIQPTSSKSSTVKDHDPIVSWKPTSHIPQRPEHGGPPNIPATVAEDEESDHETRDDGAQNEQDHELDERVSGVVRPDEDNKDLPFDIDGL</sequence>
<evidence type="ECO:0000256" key="1">
    <source>
        <dbReference type="SAM" id="MobiDB-lite"/>
    </source>
</evidence>
<feature type="compositionally biased region" description="Polar residues" evidence="1">
    <location>
        <begin position="725"/>
        <end position="748"/>
    </location>
</feature>
<evidence type="ECO:0000313" key="2">
    <source>
        <dbReference type="EMBL" id="KAK3314039.1"/>
    </source>
</evidence>
<feature type="region of interest" description="Disordered" evidence="1">
    <location>
        <begin position="707"/>
        <end position="828"/>
    </location>
</feature>
<gene>
    <name evidence="2" type="ORF">B0H66DRAFT_607277</name>
</gene>
<accession>A0AAE0HWT1</accession>
<feature type="compositionally biased region" description="Basic and acidic residues" evidence="1">
    <location>
        <begin position="21"/>
        <end position="35"/>
    </location>
</feature>
<evidence type="ECO:0000313" key="3">
    <source>
        <dbReference type="Proteomes" id="UP001283341"/>
    </source>
</evidence>
<keyword evidence="3" id="KW-1185">Reference proteome</keyword>
<proteinExistence type="predicted"/>
<dbReference type="AlphaFoldDB" id="A0AAE0HWT1"/>
<dbReference type="Proteomes" id="UP001283341">
    <property type="component" value="Unassembled WGS sequence"/>
</dbReference>
<feature type="region of interest" description="Disordered" evidence="1">
    <location>
        <begin position="646"/>
        <end position="669"/>
    </location>
</feature>
<name>A0AAE0HWT1_9PEZI</name>
<organism evidence="2 3">
    <name type="scientific">Apodospora peruviana</name>
    <dbReference type="NCBI Taxonomy" id="516989"/>
    <lineage>
        <taxon>Eukaryota</taxon>
        <taxon>Fungi</taxon>
        <taxon>Dikarya</taxon>
        <taxon>Ascomycota</taxon>
        <taxon>Pezizomycotina</taxon>
        <taxon>Sordariomycetes</taxon>
        <taxon>Sordariomycetidae</taxon>
        <taxon>Sordariales</taxon>
        <taxon>Lasiosphaeriaceae</taxon>
        <taxon>Apodospora</taxon>
    </lineage>
</organism>
<feature type="region of interest" description="Disordered" evidence="1">
    <location>
        <begin position="21"/>
        <end position="139"/>
    </location>
</feature>
<dbReference type="EMBL" id="JAUEDM010000007">
    <property type="protein sequence ID" value="KAK3314039.1"/>
    <property type="molecule type" value="Genomic_DNA"/>
</dbReference>
<reference evidence="2" key="1">
    <citation type="journal article" date="2023" name="Mol. Phylogenet. Evol.">
        <title>Genome-scale phylogeny and comparative genomics of the fungal order Sordariales.</title>
        <authorList>
            <person name="Hensen N."/>
            <person name="Bonometti L."/>
            <person name="Westerberg I."/>
            <person name="Brannstrom I.O."/>
            <person name="Guillou S."/>
            <person name="Cros-Aarteil S."/>
            <person name="Calhoun S."/>
            <person name="Haridas S."/>
            <person name="Kuo A."/>
            <person name="Mondo S."/>
            <person name="Pangilinan J."/>
            <person name="Riley R."/>
            <person name="LaButti K."/>
            <person name="Andreopoulos B."/>
            <person name="Lipzen A."/>
            <person name="Chen C."/>
            <person name="Yan M."/>
            <person name="Daum C."/>
            <person name="Ng V."/>
            <person name="Clum A."/>
            <person name="Steindorff A."/>
            <person name="Ohm R.A."/>
            <person name="Martin F."/>
            <person name="Silar P."/>
            <person name="Natvig D.O."/>
            <person name="Lalanne C."/>
            <person name="Gautier V."/>
            <person name="Ament-Velasquez S.L."/>
            <person name="Kruys A."/>
            <person name="Hutchinson M.I."/>
            <person name="Powell A.J."/>
            <person name="Barry K."/>
            <person name="Miller A.N."/>
            <person name="Grigoriev I.V."/>
            <person name="Debuchy R."/>
            <person name="Gladieux P."/>
            <person name="Hiltunen Thoren M."/>
            <person name="Johannesson H."/>
        </authorList>
    </citation>
    <scope>NUCLEOTIDE SEQUENCE</scope>
    <source>
        <strain evidence="2">CBS 118394</strain>
    </source>
</reference>
<feature type="compositionally biased region" description="Basic and acidic residues" evidence="1">
    <location>
        <begin position="69"/>
        <end position="80"/>
    </location>
</feature>